<evidence type="ECO:0000313" key="1">
    <source>
        <dbReference type="EMBL" id="KAI6650898.1"/>
    </source>
</evidence>
<sequence>MFPNRGQLTTNTDLWGMSPPIGAYSIRYRQVQENFAKELEERKKEEKKRISERFRFNAEETLRRQKDNREKRKAFEAAEEKHRKEVLNQRKLQQRQVLTQARTTASKYYG</sequence>
<name>A0AAV7JPV6_9METZ</name>
<organism evidence="1 2">
    <name type="scientific">Oopsacas minuta</name>
    <dbReference type="NCBI Taxonomy" id="111878"/>
    <lineage>
        <taxon>Eukaryota</taxon>
        <taxon>Metazoa</taxon>
        <taxon>Porifera</taxon>
        <taxon>Hexactinellida</taxon>
        <taxon>Hexasterophora</taxon>
        <taxon>Lyssacinosida</taxon>
        <taxon>Leucopsacidae</taxon>
        <taxon>Oopsacas</taxon>
    </lineage>
</organism>
<dbReference type="EMBL" id="JAKMXF010000309">
    <property type="protein sequence ID" value="KAI6650898.1"/>
    <property type="molecule type" value="Genomic_DNA"/>
</dbReference>
<dbReference type="Proteomes" id="UP001165289">
    <property type="component" value="Unassembled WGS sequence"/>
</dbReference>
<keyword evidence="2" id="KW-1185">Reference proteome</keyword>
<comment type="caution">
    <text evidence="1">The sequence shown here is derived from an EMBL/GenBank/DDBJ whole genome shotgun (WGS) entry which is preliminary data.</text>
</comment>
<dbReference type="AlphaFoldDB" id="A0AAV7JPV6"/>
<evidence type="ECO:0000313" key="2">
    <source>
        <dbReference type="Proteomes" id="UP001165289"/>
    </source>
</evidence>
<reference evidence="1 2" key="1">
    <citation type="journal article" date="2023" name="BMC Biol.">
        <title>The compact genome of the sponge Oopsacas minuta (Hexactinellida) is lacking key metazoan core genes.</title>
        <authorList>
            <person name="Santini S."/>
            <person name="Schenkelaars Q."/>
            <person name="Jourda C."/>
            <person name="Duchesne M."/>
            <person name="Belahbib H."/>
            <person name="Rocher C."/>
            <person name="Selva M."/>
            <person name="Riesgo A."/>
            <person name="Vervoort M."/>
            <person name="Leys S.P."/>
            <person name="Kodjabachian L."/>
            <person name="Le Bivic A."/>
            <person name="Borchiellini C."/>
            <person name="Claverie J.M."/>
            <person name="Renard E."/>
        </authorList>
    </citation>
    <scope>NUCLEOTIDE SEQUENCE [LARGE SCALE GENOMIC DNA]</scope>
    <source>
        <strain evidence="1">SPO-2</strain>
    </source>
</reference>
<accession>A0AAV7JPV6</accession>
<protein>
    <submittedName>
        <fullName evidence="1">Uncharacterized protein</fullName>
    </submittedName>
</protein>
<proteinExistence type="predicted"/>
<gene>
    <name evidence="1" type="ORF">LOD99_5738</name>
</gene>